<sequence>MTEPLSRPNFIFMLTRNDRTVPDAATHLETALAAGVRHIGFKDVGLPFDALARLTQRIHAGGATSYLEVVSLDRDSEIASVKAGVALGVNHILGGINVEEVLPLLVGTGIGYYPFPGRVHGHPSTLHGTIEEIAASAARLTRHSGVSGLDLLAWRNTGDVPALIDAVCKASAKPVIIAGSIDRPEQIATLRAAGAAGFTVGTAVLDGQFQSGGTAVAEQLDTILRL</sequence>
<gene>
    <name evidence="1" type="ORF">KM031_19450</name>
</gene>
<evidence type="ECO:0008006" key="3">
    <source>
        <dbReference type="Google" id="ProtNLM"/>
    </source>
</evidence>
<dbReference type="RefSeq" id="WP_215505537.1">
    <property type="nucleotide sequence ID" value="NZ_CP076363.1"/>
</dbReference>
<dbReference type="AlphaFoldDB" id="A0A975S2V1"/>
<evidence type="ECO:0000313" key="2">
    <source>
        <dbReference type="Proteomes" id="UP000679352"/>
    </source>
</evidence>
<reference evidence="1" key="1">
    <citation type="submission" date="2021-06" db="EMBL/GenBank/DDBJ databases">
        <authorList>
            <person name="Lee C.-S."/>
            <person name="Jin L."/>
        </authorList>
    </citation>
    <scope>NUCLEOTIDE SEQUENCE</scope>
    <source>
        <strain evidence="1">Con5</strain>
        <plasmid evidence="1">p2</plasmid>
    </source>
</reference>
<accession>A0A975S2V1</accession>
<dbReference type="InterPro" id="IPR013785">
    <property type="entry name" value="Aldolase_TIM"/>
</dbReference>
<keyword evidence="1" id="KW-0614">Plasmid</keyword>
<organism evidence="1 2">
    <name type="scientific">Gemmobacter fulvus</name>
    <dbReference type="NCBI Taxonomy" id="2840474"/>
    <lineage>
        <taxon>Bacteria</taxon>
        <taxon>Pseudomonadati</taxon>
        <taxon>Pseudomonadota</taxon>
        <taxon>Alphaproteobacteria</taxon>
        <taxon>Rhodobacterales</taxon>
        <taxon>Paracoccaceae</taxon>
        <taxon>Gemmobacter</taxon>
    </lineage>
</organism>
<geneLocation type="plasmid" evidence="1 2">
    <name>p2</name>
</geneLocation>
<keyword evidence="2" id="KW-1185">Reference proteome</keyword>
<proteinExistence type="predicted"/>
<name>A0A975S2V1_9RHOB</name>
<dbReference type="Proteomes" id="UP000679352">
    <property type="component" value="Plasmid p2"/>
</dbReference>
<protein>
    <recommendedName>
        <fullName evidence="3">4-hydroxythreonine-4-phosphate dehydrogenase</fullName>
    </recommendedName>
</protein>
<dbReference type="InterPro" id="IPR011060">
    <property type="entry name" value="RibuloseP-bd_barrel"/>
</dbReference>
<dbReference type="SUPFAM" id="SSF51366">
    <property type="entry name" value="Ribulose-phoshate binding barrel"/>
    <property type="match status" value="1"/>
</dbReference>
<dbReference type="KEGG" id="gfu:KM031_19450"/>
<dbReference type="Gene3D" id="3.20.20.70">
    <property type="entry name" value="Aldolase class I"/>
    <property type="match status" value="1"/>
</dbReference>
<dbReference type="EMBL" id="CP076363">
    <property type="protein sequence ID" value="QWK92554.1"/>
    <property type="molecule type" value="Genomic_DNA"/>
</dbReference>
<evidence type="ECO:0000313" key="1">
    <source>
        <dbReference type="EMBL" id="QWK92554.1"/>
    </source>
</evidence>